<dbReference type="VEuPathDB" id="FungiDB:AMAG_19429"/>
<evidence type="ECO:0000256" key="1">
    <source>
        <dbReference type="SAM" id="MobiDB-lite"/>
    </source>
</evidence>
<dbReference type="Proteomes" id="UP000054350">
    <property type="component" value="Unassembled WGS sequence"/>
</dbReference>
<gene>
    <name evidence="2" type="ORF">AMAG_19429</name>
</gene>
<keyword evidence="3" id="KW-1185">Reference proteome</keyword>
<accession>A0A0L0SRD8</accession>
<evidence type="ECO:0000313" key="2">
    <source>
        <dbReference type="EMBL" id="KNE65103.1"/>
    </source>
</evidence>
<sequence length="71" mass="7634">MVEEEPSPPRMEYARMVVDVEPPRLPPRRGSVVEAEASGDQAGAGGKRKEPLLWRLFGGAGGRRRSTSTGG</sequence>
<proteinExistence type="predicted"/>
<organism evidence="2 3">
    <name type="scientific">Allomyces macrogynus (strain ATCC 38327)</name>
    <name type="common">Allomyces javanicus var. macrogynus</name>
    <dbReference type="NCBI Taxonomy" id="578462"/>
    <lineage>
        <taxon>Eukaryota</taxon>
        <taxon>Fungi</taxon>
        <taxon>Fungi incertae sedis</taxon>
        <taxon>Blastocladiomycota</taxon>
        <taxon>Blastocladiomycetes</taxon>
        <taxon>Blastocladiales</taxon>
        <taxon>Blastocladiaceae</taxon>
        <taxon>Allomyces</taxon>
    </lineage>
</organism>
<evidence type="ECO:0000313" key="3">
    <source>
        <dbReference type="Proteomes" id="UP000054350"/>
    </source>
</evidence>
<dbReference type="EMBL" id="GG745346">
    <property type="protein sequence ID" value="KNE65103.1"/>
    <property type="molecule type" value="Genomic_DNA"/>
</dbReference>
<name>A0A0L0SRD8_ALLM3</name>
<protein>
    <submittedName>
        <fullName evidence="2">Uncharacterized protein</fullName>
    </submittedName>
</protein>
<reference evidence="3" key="2">
    <citation type="submission" date="2009-11" db="EMBL/GenBank/DDBJ databases">
        <title>The Genome Sequence of Allomyces macrogynus strain ATCC 38327.</title>
        <authorList>
            <consortium name="The Broad Institute Genome Sequencing Platform"/>
            <person name="Russ C."/>
            <person name="Cuomo C."/>
            <person name="Shea T."/>
            <person name="Young S.K."/>
            <person name="Zeng Q."/>
            <person name="Koehrsen M."/>
            <person name="Haas B."/>
            <person name="Borodovsky M."/>
            <person name="Guigo R."/>
            <person name="Alvarado L."/>
            <person name="Berlin A."/>
            <person name="Borenstein D."/>
            <person name="Chen Z."/>
            <person name="Engels R."/>
            <person name="Freedman E."/>
            <person name="Gellesch M."/>
            <person name="Goldberg J."/>
            <person name="Griggs A."/>
            <person name="Gujja S."/>
            <person name="Heiman D."/>
            <person name="Hepburn T."/>
            <person name="Howarth C."/>
            <person name="Jen D."/>
            <person name="Larson L."/>
            <person name="Lewis B."/>
            <person name="Mehta T."/>
            <person name="Park D."/>
            <person name="Pearson M."/>
            <person name="Roberts A."/>
            <person name="Saif S."/>
            <person name="Shenoy N."/>
            <person name="Sisk P."/>
            <person name="Stolte C."/>
            <person name="Sykes S."/>
            <person name="Walk T."/>
            <person name="White J."/>
            <person name="Yandava C."/>
            <person name="Burger G."/>
            <person name="Gray M.W."/>
            <person name="Holland P.W.H."/>
            <person name="King N."/>
            <person name="Lang F.B.F."/>
            <person name="Roger A.J."/>
            <person name="Ruiz-Trillo I."/>
            <person name="Lander E."/>
            <person name="Nusbaum C."/>
        </authorList>
    </citation>
    <scope>NUCLEOTIDE SEQUENCE [LARGE SCALE GENOMIC DNA]</scope>
    <source>
        <strain evidence="3">ATCC 38327</strain>
    </source>
</reference>
<feature type="region of interest" description="Disordered" evidence="1">
    <location>
        <begin position="19"/>
        <end position="52"/>
    </location>
</feature>
<reference evidence="2 3" key="1">
    <citation type="submission" date="2009-11" db="EMBL/GenBank/DDBJ databases">
        <title>Annotation of Allomyces macrogynus ATCC 38327.</title>
        <authorList>
            <consortium name="The Broad Institute Genome Sequencing Platform"/>
            <person name="Russ C."/>
            <person name="Cuomo C."/>
            <person name="Burger G."/>
            <person name="Gray M.W."/>
            <person name="Holland P.W.H."/>
            <person name="King N."/>
            <person name="Lang F.B.F."/>
            <person name="Roger A.J."/>
            <person name="Ruiz-Trillo I."/>
            <person name="Young S.K."/>
            <person name="Zeng Q."/>
            <person name="Gargeya S."/>
            <person name="Fitzgerald M."/>
            <person name="Haas B."/>
            <person name="Abouelleil A."/>
            <person name="Alvarado L."/>
            <person name="Arachchi H.M."/>
            <person name="Berlin A."/>
            <person name="Chapman S.B."/>
            <person name="Gearin G."/>
            <person name="Goldberg J."/>
            <person name="Griggs A."/>
            <person name="Gujja S."/>
            <person name="Hansen M."/>
            <person name="Heiman D."/>
            <person name="Howarth C."/>
            <person name="Larimer J."/>
            <person name="Lui A."/>
            <person name="MacDonald P.J.P."/>
            <person name="McCowen C."/>
            <person name="Montmayeur A."/>
            <person name="Murphy C."/>
            <person name="Neiman D."/>
            <person name="Pearson M."/>
            <person name="Priest M."/>
            <person name="Roberts A."/>
            <person name="Saif S."/>
            <person name="Shea T."/>
            <person name="Sisk P."/>
            <person name="Stolte C."/>
            <person name="Sykes S."/>
            <person name="Wortman J."/>
            <person name="Nusbaum C."/>
            <person name="Birren B."/>
        </authorList>
    </citation>
    <scope>NUCLEOTIDE SEQUENCE [LARGE SCALE GENOMIC DNA]</scope>
    <source>
        <strain evidence="2 3">ATCC 38327</strain>
    </source>
</reference>
<dbReference type="AlphaFoldDB" id="A0A0L0SRD8"/>